<evidence type="ECO:0000313" key="1">
    <source>
        <dbReference type="EMBL" id="OWP47938.1"/>
    </source>
</evidence>
<evidence type="ECO:0008006" key="3">
    <source>
        <dbReference type="Google" id="ProtNLM"/>
    </source>
</evidence>
<accession>A0A246F407</accession>
<reference evidence="1 2" key="1">
    <citation type="submission" date="2017-06" db="EMBL/GenBank/DDBJ databases">
        <title>Draft genome of Pseudomonas nitroreducens DF05.</title>
        <authorList>
            <person name="Iyer R."/>
        </authorList>
    </citation>
    <scope>NUCLEOTIDE SEQUENCE [LARGE SCALE GENOMIC DNA]</scope>
    <source>
        <strain evidence="1 2">DF05</strain>
    </source>
</reference>
<proteinExistence type="predicted"/>
<dbReference type="AlphaFoldDB" id="A0A246F407"/>
<dbReference type="STRING" id="46680.GCA_000807755_01313"/>
<dbReference type="Proteomes" id="UP000198145">
    <property type="component" value="Unassembled WGS sequence"/>
</dbReference>
<sequence>MNRQSGQTLLIALLMLLALSILTLGNLRSGMLLDNSLAETRDYQAALGGAGSAISEALDRTRYSPSMAVDAAETCVSTTQDQQQVLLCDRLWLEPDNAVSAALLTRARSYQGNDLATPDQLAELSSAPRWYVAAQCESRSSSAMADCLSGNGTLLLQMNALSTGITDQALVRLQEYARVQR</sequence>
<name>A0A246F407_PSENT</name>
<dbReference type="EMBL" id="NJBA01000011">
    <property type="protein sequence ID" value="OWP47938.1"/>
    <property type="molecule type" value="Genomic_DNA"/>
</dbReference>
<evidence type="ECO:0000313" key="2">
    <source>
        <dbReference type="Proteomes" id="UP000198145"/>
    </source>
</evidence>
<organism evidence="1 2">
    <name type="scientific">Pseudomonas nitroreducens</name>
    <dbReference type="NCBI Taxonomy" id="46680"/>
    <lineage>
        <taxon>Bacteria</taxon>
        <taxon>Pseudomonadati</taxon>
        <taxon>Pseudomonadota</taxon>
        <taxon>Gammaproteobacteria</taxon>
        <taxon>Pseudomonadales</taxon>
        <taxon>Pseudomonadaceae</taxon>
        <taxon>Pseudomonas</taxon>
    </lineage>
</organism>
<dbReference type="RefSeq" id="WP_088421320.1">
    <property type="nucleotide sequence ID" value="NZ_NJBA01000011.1"/>
</dbReference>
<comment type="caution">
    <text evidence="1">The sequence shown here is derived from an EMBL/GenBank/DDBJ whole genome shotgun (WGS) entry which is preliminary data.</text>
</comment>
<protein>
    <recommendedName>
        <fullName evidence="3">Type 4 fimbrial biogenesis protein PilX N-terminal domain-containing protein</fullName>
    </recommendedName>
</protein>
<gene>
    <name evidence="1" type="ORF">CEG18_25800</name>
</gene>